<dbReference type="AlphaFoldDB" id="A0AA35JPH4"/>
<evidence type="ECO:0000313" key="2">
    <source>
        <dbReference type="Proteomes" id="UP001178461"/>
    </source>
</evidence>
<name>A0AA35JPH4_9SAUR</name>
<accession>A0AA35JPH4</accession>
<protein>
    <submittedName>
        <fullName evidence="1">Uncharacterized protein</fullName>
    </submittedName>
</protein>
<dbReference type="EMBL" id="OX395126">
    <property type="protein sequence ID" value="CAI5762303.1"/>
    <property type="molecule type" value="Genomic_DNA"/>
</dbReference>
<reference evidence="1" key="1">
    <citation type="submission" date="2022-12" db="EMBL/GenBank/DDBJ databases">
        <authorList>
            <person name="Alioto T."/>
            <person name="Alioto T."/>
            <person name="Gomez Garrido J."/>
        </authorList>
    </citation>
    <scope>NUCLEOTIDE SEQUENCE</scope>
</reference>
<evidence type="ECO:0000313" key="1">
    <source>
        <dbReference type="EMBL" id="CAI5762303.1"/>
    </source>
</evidence>
<sequence>MDEWKMRCFRNLRDSRLQNTSSNPLALFKKSAKVAHCSAGAPWFNTSCKQARSLLRSIYNEYKNSNTQALPSSYLQAKRAYKQTLKLAKREWYLKRWRALIAASRSRRPQEFWALINKRGRKYPLTIIPAPTWEQFLSKYFSLAEESNSSTEFRADHLPLWPSTDPDLIMDLILDLKTGKAPGLDLVPAEAILAQPRWVQFNIVGDIAESVSPSPPETPHVCEQRSHTSGVKDCIIGDGHLEASLWLLAVQLAQASQPLPFQCLWRDDFVNPWVGKIHAKLLSIGISPADSLKMNLRSAKRLIEQRLADIENQHNLAGVRVSAPQVSRNNLTTWPSIIHVISFICTTPTCIYSCKVQCLSIEPAEPQIFQGFGVSAMRV</sequence>
<dbReference type="Proteomes" id="UP001178461">
    <property type="component" value="Chromosome 1"/>
</dbReference>
<keyword evidence="2" id="KW-1185">Reference proteome</keyword>
<proteinExistence type="predicted"/>
<organism evidence="1 2">
    <name type="scientific">Podarcis lilfordi</name>
    <name type="common">Lilford's wall lizard</name>
    <dbReference type="NCBI Taxonomy" id="74358"/>
    <lineage>
        <taxon>Eukaryota</taxon>
        <taxon>Metazoa</taxon>
        <taxon>Chordata</taxon>
        <taxon>Craniata</taxon>
        <taxon>Vertebrata</taxon>
        <taxon>Euteleostomi</taxon>
        <taxon>Lepidosauria</taxon>
        <taxon>Squamata</taxon>
        <taxon>Bifurcata</taxon>
        <taxon>Unidentata</taxon>
        <taxon>Episquamata</taxon>
        <taxon>Laterata</taxon>
        <taxon>Lacertibaenia</taxon>
        <taxon>Lacertidae</taxon>
        <taxon>Podarcis</taxon>
    </lineage>
</organism>
<gene>
    <name evidence="1" type="ORF">PODLI_1B032389</name>
</gene>